<dbReference type="InterPro" id="IPR038174">
    <property type="entry name" value="Strep_pil_link_sf"/>
</dbReference>
<dbReference type="GO" id="GO:0005975">
    <property type="term" value="P:carbohydrate metabolic process"/>
    <property type="evidence" value="ECO:0007669"/>
    <property type="project" value="UniProtKB-ARBA"/>
</dbReference>
<organism evidence="6 7">
    <name type="scientific">Bifidobacterium longum</name>
    <dbReference type="NCBI Taxonomy" id="216816"/>
    <lineage>
        <taxon>Bacteria</taxon>
        <taxon>Bacillati</taxon>
        <taxon>Actinomycetota</taxon>
        <taxon>Actinomycetes</taxon>
        <taxon>Bifidobacteriales</taxon>
        <taxon>Bifidobacteriaceae</taxon>
        <taxon>Bifidobacterium</taxon>
    </lineage>
</organism>
<feature type="signal peptide" evidence="3">
    <location>
        <begin position="1"/>
        <end position="35"/>
    </location>
</feature>
<name>A0AB35SDS8_BIFLN</name>
<feature type="region of interest" description="Disordered" evidence="1">
    <location>
        <begin position="420"/>
        <end position="451"/>
    </location>
</feature>
<dbReference type="InterPro" id="IPR013783">
    <property type="entry name" value="Ig-like_fold"/>
</dbReference>
<feature type="transmembrane region" description="Helical" evidence="2">
    <location>
        <begin position="1307"/>
        <end position="1326"/>
    </location>
</feature>
<dbReference type="InterPro" id="IPR041033">
    <property type="entry name" value="SpaA_PFL_dom_1"/>
</dbReference>
<dbReference type="Pfam" id="PF17802">
    <property type="entry name" value="SpaA"/>
    <property type="match status" value="1"/>
</dbReference>
<dbReference type="Gene3D" id="2.60.40.740">
    <property type="match status" value="3"/>
</dbReference>
<evidence type="ECO:0000313" key="6">
    <source>
        <dbReference type="EMBL" id="MDW3127059.1"/>
    </source>
</evidence>
<evidence type="ECO:0000313" key="7">
    <source>
        <dbReference type="Proteomes" id="UP001277803"/>
    </source>
</evidence>
<keyword evidence="2" id="KW-0812">Transmembrane</keyword>
<proteinExistence type="predicted"/>
<accession>A0AB35SDS8</accession>
<dbReference type="InterPro" id="IPR008966">
    <property type="entry name" value="Adhesion_dom_sf"/>
</dbReference>
<feature type="domain" description="SpaA-like prealbumin fold" evidence="5">
    <location>
        <begin position="903"/>
        <end position="999"/>
    </location>
</feature>
<comment type="caution">
    <text evidence="6">The sequence shown here is derived from an EMBL/GenBank/DDBJ whole genome shotgun (WGS) entry which is preliminary data.</text>
</comment>
<keyword evidence="2" id="KW-0472">Membrane</keyword>
<keyword evidence="3" id="KW-0732">Signal</keyword>
<evidence type="ECO:0000256" key="2">
    <source>
        <dbReference type="SAM" id="Phobius"/>
    </source>
</evidence>
<evidence type="ECO:0000256" key="1">
    <source>
        <dbReference type="SAM" id="MobiDB-lite"/>
    </source>
</evidence>
<dbReference type="Gene3D" id="2.60.40.10">
    <property type="entry name" value="Immunoglobulins"/>
    <property type="match status" value="1"/>
</dbReference>
<feature type="chain" id="PRO_5044319252" evidence="3">
    <location>
        <begin position="36"/>
        <end position="1344"/>
    </location>
</feature>
<dbReference type="Gene3D" id="2.60.40.3050">
    <property type="match status" value="2"/>
</dbReference>
<gene>
    <name evidence="6" type="ORF">RS890_08245</name>
</gene>
<feature type="domain" description="Streptococcal pilin isopeptide linkage" evidence="4">
    <location>
        <begin position="1185"/>
        <end position="1296"/>
    </location>
</feature>
<keyword evidence="2" id="KW-1133">Transmembrane helix</keyword>
<evidence type="ECO:0000259" key="4">
    <source>
        <dbReference type="Pfam" id="PF12892"/>
    </source>
</evidence>
<evidence type="ECO:0000259" key="5">
    <source>
        <dbReference type="Pfam" id="PF17802"/>
    </source>
</evidence>
<dbReference type="RefSeq" id="WP_144169716.1">
    <property type="nucleotide sequence ID" value="NZ_CACRSV010000007.1"/>
</dbReference>
<reference evidence="6" key="1">
    <citation type="submission" date="2023-10" db="EMBL/GenBank/DDBJ databases">
        <title>Rapid discrimination of Bifidobacterium longum Subspecies based on MALDI-TOF MS and Machine Learning.</title>
        <authorList>
            <person name="Chen J."/>
        </authorList>
    </citation>
    <scope>NUCLEOTIDE SEQUENCE</scope>
    <source>
        <strain evidence="6">YGMCC0039</strain>
    </source>
</reference>
<sequence length="1344" mass="143968">MMRLFGNAVGRVCIALITAMALLITGVGFTSVANAADIPDFNPSSLSHNIGDGTTSTVTAEFYKDNKGTPFDPATDKLKPGDTLYGKVTIKFSDADKPTLDNPNIRYTFPDNIDVKNVEESDLYADGVLAGTWLIKDNVAMFKYNEDWLKNHHTDISAYVNFDLTLNNEPRETGDGTKIHFPGTKGDITIVADKFELGGKKTWKLNGDGTVTFSVTLNNKLDAKNVVVTDTMGSNFVFRDGSFALDGTALPAGNVSISGQVATVTLGDLKTGEHTLTYTADLSDAAKRTLLAGGKLNDAKNTAQWTWEGSDKPGEDDTTPNFSYNMISKKDGTGTADDIAWEVTLNSGDLKADMGGYVFTDTLEGGQHYKGTFEVVDPNNWKVIDTGKIPGDATSFTYTFGKDAGKKQYVIRYHTKLDDPSSMDKVSNKGTVTPPDEGKPGGSSEGSFQPNDAKTYVTKQIDKNTAATDGKVEWSSLVKMSLMDKDTIPTKIEFIDNGLRGAGSGITFDMEKKPVLTLGSKTLVESADYTLTYEKKNINITFKDSTDIRGAIGSADVKVTYWTIGDTAPGYYDNTAQVKLNDKTTSASAQYNIEKNNLVEKSGNMTWDKNFKWSDVDPTDTTVGAWVAAWKVKANIDQSNIGHGKVDVKGQPITVTDTLPEGMSYVPGSARYSARWWPYAVPVTEITPTITGGTLNFSIDTKRLTRADGTCFAYAEVTYNTVAKSTGKDVVFSNHAEVGSGSTNFGSSNATVKGTTDVIDKSGMQVSDSNHIKYTIKVNPQGADLIKNNDTLTLTDVMDAKATFVNSSLKITNSLTGDTVTAKVTADSVKDNDGNPTTKLTIDLPDSIPITVEYEVIPSGEVGDKVHLSNTAQLSGVGQGSSTAENDWTIYNAGAGTMGAAGMLQINKADASDLSRPLNGAEFELYKVDMSKLPAGAVSDKQVRDASKKVLDSTTNVDGIVTFGSPQSPLKTNVLYFFVETAAPTSYELDPSLHYVMLKGTDKDAYDAALKQAKDHGITPSANQTYNVYDKRKPAEAKATAQLYAQKKLDGRAWQDGDSFDFKLAAADNAPMPEGAANGELTKTVTDGNTFGFGEINYSQAGTYVYHISEVTPAQAQQIPGVSYSNELYTATVTVRDNGTGNLVASVKMDKTSGGKTEAVPNQDGHPTAVIANTYQPAPTTFAFGATKTLKGRALKDGEFRFELRDADGKTVETVKNSANGKVVFAPVTFDKAGEYTYTIREVAGKATGVAYDKTVYTAKVSVVDNLDGTMSATASYSSGLFGADHKAPAFENTYTPPLSETGSNTLSMGIAMILLLGGGLIMVLAQRKEAMGSRLGSQGRHSK</sequence>
<evidence type="ECO:0000256" key="3">
    <source>
        <dbReference type="SAM" id="SignalP"/>
    </source>
</evidence>
<dbReference type="InterPro" id="IPR022464">
    <property type="entry name" value="Strep_pil_isopept_link"/>
</dbReference>
<dbReference type="Pfam" id="PF12892">
    <property type="entry name" value="FctA"/>
    <property type="match status" value="2"/>
</dbReference>
<dbReference type="Proteomes" id="UP001277803">
    <property type="component" value="Unassembled WGS sequence"/>
</dbReference>
<feature type="domain" description="Streptococcal pilin isopeptide linkage" evidence="4">
    <location>
        <begin position="1044"/>
        <end position="1154"/>
    </location>
</feature>
<dbReference type="SUPFAM" id="SSF49401">
    <property type="entry name" value="Bacterial adhesins"/>
    <property type="match status" value="3"/>
</dbReference>
<dbReference type="NCBIfam" id="TIGR03786">
    <property type="entry name" value="strep_pil_rpt"/>
    <property type="match status" value="2"/>
</dbReference>
<dbReference type="EMBL" id="JAWLRA010000033">
    <property type="protein sequence ID" value="MDW3127059.1"/>
    <property type="molecule type" value="Genomic_DNA"/>
</dbReference>
<protein>
    <submittedName>
        <fullName evidence="6">FctA domain-containing protein</fullName>
    </submittedName>
</protein>